<dbReference type="Proteomes" id="UP000215914">
    <property type="component" value="Chromosome 3"/>
</dbReference>
<name>A0A251VBU2_HELAN</name>
<evidence type="ECO:0000313" key="2">
    <source>
        <dbReference type="Proteomes" id="UP000215914"/>
    </source>
</evidence>
<dbReference type="InParanoid" id="A0A251VBU2"/>
<protein>
    <submittedName>
        <fullName evidence="1">Uncharacterized protein</fullName>
    </submittedName>
</protein>
<reference evidence="2" key="1">
    <citation type="journal article" date="2017" name="Nature">
        <title>The sunflower genome provides insights into oil metabolism, flowering and Asterid evolution.</title>
        <authorList>
            <person name="Badouin H."/>
            <person name="Gouzy J."/>
            <person name="Grassa C.J."/>
            <person name="Murat F."/>
            <person name="Staton S.E."/>
            <person name="Cottret L."/>
            <person name="Lelandais-Briere C."/>
            <person name="Owens G.L."/>
            <person name="Carrere S."/>
            <person name="Mayjonade B."/>
            <person name="Legrand L."/>
            <person name="Gill N."/>
            <person name="Kane N.C."/>
            <person name="Bowers J.E."/>
            <person name="Hubner S."/>
            <person name="Bellec A."/>
            <person name="Berard A."/>
            <person name="Berges H."/>
            <person name="Blanchet N."/>
            <person name="Boniface M.C."/>
            <person name="Brunel D."/>
            <person name="Catrice O."/>
            <person name="Chaidir N."/>
            <person name="Claudel C."/>
            <person name="Donnadieu C."/>
            <person name="Faraut T."/>
            <person name="Fievet G."/>
            <person name="Helmstetter N."/>
            <person name="King M."/>
            <person name="Knapp S.J."/>
            <person name="Lai Z."/>
            <person name="Le Paslier M.C."/>
            <person name="Lippi Y."/>
            <person name="Lorenzon L."/>
            <person name="Mandel J.R."/>
            <person name="Marage G."/>
            <person name="Marchand G."/>
            <person name="Marquand E."/>
            <person name="Bret-Mestries E."/>
            <person name="Morien E."/>
            <person name="Nambeesan S."/>
            <person name="Nguyen T."/>
            <person name="Pegot-Espagnet P."/>
            <person name="Pouilly N."/>
            <person name="Raftis F."/>
            <person name="Sallet E."/>
            <person name="Schiex T."/>
            <person name="Thomas J."/>
            <person name="Vandecasteele C."/>
            <person name="Vares D."/>
            <person name="Vear F."/>
            <person name="Vautrin S."/>
            <person name="Crespi M."/>
            <person name="Mangin B."/>
            <person name="Burke J.M."/>
            <person name="Salse J."/>
            <person name="Munos S."/>
            <person name="Vincourt P."/>
            <person name="Rieseberg L.H."/>
            <person name="Langlade N.B."/>
        </authorList>
    </citation>
    <scope>NUCLEOTIDE SEQUENCE [LARGE SCALE GENOMIC DNA]</scope>
    <source>
        <strain evidence="2">cv. SF193</strain>
    </source>
</reference>
<accession>A0A251VBU2</accession>
<evidence type="ECO:0000313" key="1">
    <source>
        <dbReference type="EMBL" id="OTG32914.1"/>
    </source>
</evidence>
<organism evidence="1 2">
    <name type="scientific">Helianthus annuus</name>
    <name type="common">Common sunflower</name>
    <dbReference type="NCBI Taxonomy" id="4232"/>
    <lineage>
        <taxon>Eukaryota</taxon>
        <taxon>Viridiplantae</taxon>
        <taxon>Streptophyta</taxon>
        <taxon>Embryophyta</taxon>
        <taxon>Tracheophyta</taxon>
        <taxon>Spermatophyta</taxon>
        <taxon>Magnoliopsida</taxon>
        <taxon>eudicotyledons</taxon>
        <taxon>Gunneridae</taxon>
        <taxon>Pentapetalae</taxon>
        <taxon>asterids</taxon>
        <taxon>campanulids</taxon>
        <taxon>Asterales</taxon>
        <taxon>Asteraceae</taxon>
        <taxon>Asteroideae</taxon>
        <taxon>Heliantheae alliance</taxon>
        <taxon>Heliantheae</taxon>
        <taxon>Helianthus</taxon>
    </lineage>
</organism>
<keyword evidence="2" id="KW-1185">Reference proteome</keyword>
<sequence length="148" mass="15712">MSTANPSSTTISNALSCCSAYIGHAAVGTPNHRLSSIEFHPQWDTNPPTASCASNDTCGAHPITFPILEALRCAPGTHLATPLVGHHNRQGALGMIARVEAVGVVTTQIDDHFVPNHVLSPSLGPRQNHPYSQNITTLPRMAVDYPTN</sequence>
<gene>
    <name evidence="1" type="ORF">HannXRQ_Chr03g0091821</name>
</gene>
<dbReference type="EMBL" id="CM007892">
    <property type="protein sequence ID" value="OTG32914.1"/>
    <property type="molecule type" value="Genomic_DNA"/>
</dbReference>
<dbReference type="AlphaFoldDB" id="A0A251VBU2"/>
<proteinExistence type="predicted"/>